<dbReference type="AlphaFoldDB" id="A0A811LIQ4"/>
<dbReference type="SUPFAM" id="SSF75632">
    <property type="entry name" value="Cullin homology domain"/>
    <property type="match status" value="1"/>
</dbReference>
<protein>
    <recommendedName>
        <fullName evidence="8">Cullin family profile domain-containing protein</fullName>
    </recommendedName>
</protein>
<comment type="pathway">
    <text evidence="1">Protein modification; protein ubiquitination.</text>
</comment>
<dbReference type="GO" id="GO:0006511">
    <property type="term" value="P:ubiquitin-dependent protein catabolic process"/>
    <property type="evidence" value="ECO:0007669"/>
    <property type="project" value="InterPro"/>
</dbReference>
<dbReference type="FunFam" id="1.20.1310.10:FF:000019">
    <property type="entry name" value="Cullin 1"/>
    <property type="match status" value="1"/>
</dbReference>
<dbReference type="InterPro" id="IPR016159">
    <property type="entry name" value="Cullin_repeat-like_dom_sf"/>
</dbReference>
<dbReference type="InterPro" id="IPR059120">
    <property type="entry name" value="Cullin-like_AB"/>
</dbReference>
<dbReference type="GO" id="GO:1902532">
    <property type="term" value="P:negative regulation of intracellular signal transduction"/>
    <property type="evidence" value="ECO:0007669"/>
    <property type="project" value="UniProtKB-ARBA"/>
</dbReference>
<keyword evidence="4" id="KW-0833">Ubl conjugation pathway</keyword>
<evidence type="ECO:0000256" key="2">
    <source>
        <dbReference type="ARBA" id="ARBA00006019"/>
    </source>
</evidence>
<keyword evidence="10" id="KW-1185">Reference proteome</keyword>
<comment type="similarity">
    <text evidence="2 6 7">Belongs to the cullin family.</text>
</comment>
<evidence type="ECO:0000256" key="4">
    <source>
        <dbReference type="ARBA" id="ARBA00022786"/>
    </source>
</evidence>
<evidence type="ECO:0000259" key="8">
    <source>
        <dbReference type="PROSITE" id="PS50069"/>
    </source>
</evidence>
<dbReference type="PROSITE" id="PS01256">
    <property type="entry name" value="CULLIN_1"/>
    <property type="match status" value="1"/>
</dbReference>
<organism evidence="9 10">
    <name type="scientific">Bursaphelenchus okinawaensis</name>
    <dbReference type="NCBI Taxonomy" id="465554"/>
    <lineage>
        <taxon>Eukaryota</taxon>
        <taxon>Metazoa</taxon>
        <taxon>Ecdysozoa</taxon>
        <taxon>Nematoda</taxon>
        <taxon>Chromadorea</taxon>
        <taxon>Rhabditida</taxon>
        <taxon>Tylenchina</taxon>
        <taxon>Tylenchomorpha</taxon>
        <taxon>Aphelenchoidea</taxon>
        <taxon>Aphelenchoididae</taxon>
        <taxon>Bursaphelenchus</taxon>
    </lineage>
</organism>
<dbReference type="SMART" id="SM00884">
    <property type="entry name" value="Cullin_Nedd8"/>
    <property type="match status" value="1"/>
</dbReference>
<keyword evidence="3" id="KW-1017">Isopeptide bond</keyword>
<dbReference type="Proteomes" id="UP000783686">
    <property type="component" value="Unassembled WGS sequence"/>
</dbReference>
<evidence type="ECO:0000313" key="9">
    <source>
        <dbReference type="EMBL" id="CAD5227534.1"/>
    </source>
</evidence>
<dbReference type="FunFam" id="1.20.1310.10:FF:000011">
    <property type="entry name" value="Cullin 1"/>
    <property type="match status" value="1"/>
</dbReference>
<comment type="caution">
    <text evidence="9">The sequence shown here is derived from an EMBL/GenBank/DDBJ whole genome shotgun (WGS) entry which is preliminary data.</text>
</comment>
<evidence type="ECO:0000256" key="1">
    <source>
        <dbReference type="ARBA" id="ARBA00004906"/>
    </source>
</evidence>
<dbReference type="GO" id="GO:0043066">
    <property type="term" value="P:negative regulation of apoptotic process"/>
    <property type="evidence" value="ECO:0007669"/>
    <property type="project" value="UniProtKB-ARBA"/>
</dbReference>
<dbReference type="FunFam" id="1.20.1310.10:FF:000029">
    <property type="entry name" value="Cullin homolog 1"/>
    <property type="match status" value="1"/>
</dbReference>
<accession>A0A811LIQ4</accession>
<evidence type="ECO:0000256" key="6">
    <source>
        <dbReference type="PROSITE-ProRule" id="PRU00330"/>
    </source>
</evidence>
<dbReference type="InterPro" id="IPR036388">
    <property type="entry name" value="WH-like_DNA-bd_sf"/>
</dbReference>
<dbReference type="InterPro" id="IPR016158">
    <property type="entry name" value="Cullin_homology"/>
</dbReference>
<dbReference type="PROSITE" id="PS50069">
    <property type="entry name" value="CULLIN_2"/>
    <property type="match status" value="1"/>
</dbReference>
<dbReference type="InterPro" id="IPR036390">
    <property type="entry name" value="WH_DNA-bd_sf"/>
</dbReference>
<dbReference type="GO" id="GO:0019005">
    <property type="term" value="C:SCF ubiquitin ligase complex"/>
    <property type="evidence" value="ECO:0007669"/>
    <property type="project" value="UniProtKB-ARBA"/>
</dbReference>
<dbReference type="EMBL" id="CAJFCW020000006">
    <property type="protein sequence ID" value="CAG9123352.1"/>
    <property type="molecule type" value="Genomic_DNA"/>
</dbReference>
<dbReference type="PANTHER" id="PTHR11932">
    <property type="entry name" value="CULLIN"/>
    <property type="match status" value="1"/>
</dbReference>
<dbReference type="SUPFAM" id="SSF74788">
    <property type="entry name" value="Cullin repeat-like"/>
    <property type="match status" value="1"/>
</dbReference>
<dbReference type="OrthoDB" id="27073at2759"/>
<name>A0A811LIQ4_9BILA</name>
<dbReference type="SUPFAM" id="SSF46785">
    <property type="entry name" value="Winged helix' DNA-binding domain"/>
    <property type="match status" value="1"/>
</dbReference>
<evidence type="ECO:0000256" key="3">
    <source>
        <dbReference type="ARBA" id="ARBA00022499"/>
    </source>
</evidence>
<dbReference type="InterPro" id="IPR045093">
    <property type="entry name" value="Cullin"/>
</dbReference>
<dbReference type="Pfam" id="PF10557">
    <property type="entry name" value="Cullin_Nedd8"/>
    <property type="match status" value="1"/>
</dbReference>
<dbReference type="SMART" id="SM00182">
    <property type="entry name" value="CULLIN"/>
    <property type="match status" value="1"/>
</dbReference>
<dbReference type="Gene3D" id="1.20.1310.10">
    <property type="entry name" value="Cullin Repeats"/>
    <property type="match status" value="4"/>
</dbReference>
<dbReference type="InterPro" id="IPR016157">
    <property type="entry name" value="Cullin_CS"/>
</dbReference>
<reference evidence="9" key="1">
    <citation type="submission" date="2020-09" db="EMBL/GenBank/DDBJ databases">
        <authorList>
            <person name="Kikuchi T."/>
        </authorList>
    </citation>
    <scope>NUCLEOTIDE SEQUENCE</scope>
    <source>
        <strain evidence="9">SH1</strain>
    </source>
</reference>
<feature type="domain" description="Cullin family profile" evidence="8">
    <location>
        <begin position="412"/>
        <end position="639"/>
    </location>
</feature>
<dbReference type="Gene3D" id="3.30.230.130">
    <property type="entry name" value="Cullin, Chain C, Domain 2"/>
    <property type="match status" value="1"/>
</dbReference>
<dbReference type="EMBL" id="CAJFDH010000006">
    <property type="protein sequence ID" value="CAD5227534.1"/>
    <property type="molecule type" value="Genomic_DNA"/>
</dbReference>
<dbReference type="InterPro" id="IPR036317">
    <property type="entry name" value="Cullin_homology_sf"/>
</dbReference>
<dbReference type="Proteomes" id="UP000614601">
    <property type="component" value="Unassembled WGS sequence"/>
</dbReference>
<dbReference type="GO" id="GO:0010564">
    <property type="term" value="P:regulation of cell cycle process"/>
    <property type="evidence" value="ECO:0007669"/>
    <property type="project" value="UniProtKB-ARBA"/>
</dbReference>
<dbReference type="FunFam" id="1.10.10.10:FF:000014">
    <property type="entry name" value="Cullin 1"/>
    <property type="match status" value="1"/>
</dbReference>
<dbReference type="Pfam" id="PF00888">
    <property type="entry name" value="Cullin"/>
    <property type="match status" value="1"/>
</dbReference>
<dbReference type="InterPro" id="IPR019559">
    <property type="entry name" value="Cullin_neddylation_domain"/>
</dbReference>
<dbReference type="InterPro" id="IPR001373">
    <property type="entry name" value="Cullin_N"/>
</dbReference>
<proteinExistence type="inferred from homology"/>
<keyword evidence="5" id="KW-0832">Ubl conjugation</keyword>
<dbReference type="GO" id="GO:0031625">
    <property type="term" value="F:ubiquitin protein ligase binding"/>
    <property type="evidence" value="ECO:0007669"/>
    <property type="project" value="InterPro"/>
</dbReference>
<dbReference type="Pfam" id="PF26557">
    <property type="entry name" value="Cullin_AB"/>
    <property type="match status" value="1"/>
</dbReference>
<dbReference type="FunFam" id="1.20.1310.10:FF:000007">
    <property type="entry name" value="Cullin 1"/>
    <property type="match status" value="1"/>
</dbReference>
<sequence>MVDVNETWRTLQEGLELIYDHNSKVIVKRYMGLYTEVFNFCTRHPEEQSEPPRTRNGNQREQKGADFIGAELYVKLRDFVTAHVQEQLKQLDGLHGEDLLQKYTELWTRFQFSSTVVNGIFSYLNRHWIKREMDEGKLKVVEVYSLTVLMWQEHLFEPIKRNLTPALINLIKQERDGEKITTQLVSGVVSSYLELGVNEPKETQKASLVGSKEQNSEFKLGVYRREFETPFIENTREYYSTESVHFVQNNSITEYLKKVESRLREERDRCMLYLHPSSLDPLIKICHLVLIKQHLAAFNVEFDQLLNNDKDDDMARMFHLCENVDGALDDLRKLLETHVEKVGRAAIAQCATTAFQDPKQYVNIILGVHKKYDELVTKSFRADTGFVQSMDKAFTSFINKNKITEMAKSQTKSPELLARCCDMLLRKSAKNPEDRELEELLNQVMVVFKYIDDKDVFQKFYSKFLAKRLVNELSSSEEAESTMINQLKQMCGFEYTSKLQRMITDATLSKEISDQFKKNCIENGTKTVDMGIMILASGVWPFNKPMTFELPPSLNESIDTFSKFYAQRHNGRRLTYLLQMCRGEVMSYTLPKRYTFITTVAQISVLMQFNNKLSYKVSELLKNLNMTSDSLVPALQSCIKGELFTLSGEVSDENTVVTLNEQFSNRKMKVDLSKVVMKAETKKENDEVQQSVEEDRKMVIQACIVRIMKTRKSLKHNLLISEVLGQLSSRFTPKVPMIKKCIDMLIEKEYLKRADEGMDTYEYLA</sequence>
<gene>
    <name evidence="9" type="ORF">BOKJ2_LOCUS12221</name>
</gene>
<evidence type="ECO:0000313" key="10">
    <source>
        <dbReference type="Proteomes" id="UP000614601"/>
    </source>
</evidence>
<evidence type="ECO:0000256" key="5">
    <source>
        <dbReference type="ARBA" id="ARBA00022843"/>
    </source>
</evidence>
<evidence type="ECO:0000256" key="7">
    <source>
        <dbReference type="RuleBase" id="RU003829"/>
    </source>
</evidence>
<dbReference type="Gene3D" id="1.10.10.10">
    <property type="entry name" value="Winged helix-like DNA-binding domain superfamily/Winged helix DNA-binding domain"/>
    <property type="match status" value="1"/>
</dbReference>